<evidence type="ECO:0000256" key="2">
    <source>
        <dbReference type="ARBA" id="ARBA00023125"/>
    </source>
</evidence>
<dbReference type="EMBL" id="JAVREH010000026">
    <property type="protein sequence ID" value="MDT0263000.1"/>
    <property type="molecule type" value="Genomic_DNA"/>
</dbReference>
<evidence type="ECO:0000256" key="3">
    <source>
        <dbReference type="ARBA" id="ARBA00023163"/>
    </source>
</evidence>
<dbReference type="InterPro" id="IPR036388">
    <property type="entry name" value="WH-like_DNA-bd_sf"/>
</dbReference>
<dbReference type="RefSeq" id="WP_311424147.1">
    <property type="nucleotide sequence ID" value="NZ_JAVREH010000026.1"/>
</dbReference>
<proteinExistence type="predicted"/>
<dbReference type="InterPro" id="IPR047640">
    <property type="entry name" value="RpiR-like"/>
</dbReference>
<evidence type="ECO:0000256" key="1">
    <source>
        <dbReference type="ARBA" id="ARBA00023015"/>
    </source>
</evidence>
<dbReference type="Gene3D" id="3.40.50.10490">
    <property type="entry name" value="Glucose-6-phosphate isomerase like protein, domain 1"/>
    <property type="match status" value="1"/>
</dbReference>
<dbReference type="InterPro" id="IPR000281">
    <property type="entry name" value="HTH_RpiR"/>
</dbReference>
<protein>
    <submittedName>
        <fullName evidence="6">MurR/RpiR family transcriptional regulator</fullName>
    </submittedName>
</protein>
<organism evidence="6 7">
    <name type="scientific">Jatrophihabitans lederbergiae</name>
    <dbReference type="NCBI Taxonomy" id="3075547"/>
    <lineage>
        <taxon>Bacteria</taxon>
        <taxon>Bacillati</taxon>
        <taxon>Actinomycetota</taxon>
        <taxon>Actinomycetes</taxon>
        <taxon>Jatrophihabitantales</taxon>
        <taxon>Jatrophihabitantaceae</taxon>
        <taxon>Jatrophihabitans</taxon>
    </lineage>
</organism>
<dbReference type="PANTHER" id="PTHR30514">
    <property type="entry name" value="GLUCOKINASE"/>
    <property type="match status" value="1"/>
</dbReference>
<evidence type="ECO:0000259" key="5">
    <source>
        <dbReference type="PROSITE" id="PS51464"/>
    </source>
</evidence>
<evidence type="ECO:0000313" key="6">
    <source>
        <dbReference type="EMBL" id="MDT0263000.1"/>
    </source>
</evidence>
<keyword evidence="3" id="KW-0804">Transcription</keyword>
<dbReference type="Proteomes" id="UP001183176">
    <property type="component" value="Unassembled WGS sequence"/>
</dbReference>
<dbReference type="InterPro" id="IPR009057">
    <property type="entry name" value="Homeodomain-like_sf"/>
</dbReference>
<dbReference type="PROSITE" id="PS51464">
    <property type="entry name" value="SIS"/>
    <property type="match status" value="1"/>
</dbReference>
<dbReference type="Pfam" id="PF01418">
    <property type="entry name" value="HTH_6"/>
    <property type="match status" value="1"/>
</dbReference>
<dbReference type="Gene3D" id="1.10.10.10">
    <property type="entry name" value="Winged helix-like DNA-binding domain superfamily/Winged helix DNA-binding domain"/>
    <property type="match status" value="1"/>
</dbReference>
<dbReference type="Pfam" id="PF01380">
    <property type="entry name" value="SIS"/>
    <property type="match status" value="1"/>
</dbReference>
<feature type="domain" description="HTH rpiR-type" evidence="4">
    <location>
        <begin position="16"/>
        <end position="92"/>
    </location>
</feature>
<dbReference type="SUPFAM" id="SSF46689">
    <property type="entry name" value="Homeodomain-like"/>
    <property type="match status" value="1"/>
</dbReference>
<dbReference type="SUPFAM" id="SSF53697">
    <property type="entry name" value="SIS domain"/>
    <property type="match status" value="1"/>
</dbReference>
<dbReference type="PANTHER" id="PTHR30514:SF1">
    <property type="entry name" value="HTH-TYPE TRANSCRIPTIONAL REGULATOR HEXR-RELATED"/>
    <property type="match status" value="1"/>
</dbReference>
<accession>A0ABU2JDG9</accession>
<reference evidence="7" key="1">
    <citation type="submission" date="2023-07" db="EMBL/GenBank/DDBJ databases">
        <title>30 novel species of actinomycetes from the DSMZ collection.</title>
        <authorList>
            <person name="Nouioui I."/>
        </authorList>
    </citation>
    <scope>NUCLEOTIDE SEQUENCE [LARGE SCALE GENOMIC DNA]</scope>
    <source>
        <strain evidence="7">DSM 44399</strain>
    </source>
</reference>
<evidence type="ECO:0000313" key="7">
    <source>
        <dbReference type="Proteomes" id="UP001183176"/>
    </source>
</evidence>
<keyword evidence="2" id="KW-0238">DNA-binding</keyword>
<dbReference type="CDD" id="cd05013">
    <property type="entry name" value="SIS_RpiR"/>
    <property type="match status" value="1"/>
</dbReference>
<dbReference type="InterPro" id="IPR001347">
    <property type="entry name" value="SIS_dom"/>
</dbReference>
<sequence>MGSNAGGADRSSDNRSDVLIRIRAIVPELTPSEHRVAQLALDEPTESAARTVTELAQAADTSQATVVRFAQRLGFGGYPALRLALAAAGAAEHASSVDTVPGTDISAHDDLATVVAKVANLDTSAVRDTVSQLDLSALAAVVDAVVTAPRLDVYGVGASTIVGMDLQMKLQRIGRFTQMWSDQHLALASAALLTRGDVAIGISHSGTTAETVNALQEARSQHATTVAVTNFPNSELAQVADLTLTTAVRETTMRSGAIGSRIAALTVVDCLFEAVAQRDVPATRRALQRTRDAVALRAHRLPGR</sequence>
<gene>
    <name evidence="6" type="ORF">RM423_16535</name>
</gene>
<name>A0ABU2JDG9_9ACTN</name>
<dbReference type="PROSITE" id="PS51071">
    <property type="entry name" value="HTH_RPIR"/>
    <property type="match status" value="1"/>
</dbReference>
<evidence type="ECO:0000259" key="4">
    <source>
        <dbReference type="PROSITE" id="PS51071"/>
    </source>
</evidence>
<dbReference type="InterPro" id="IPR046348">
    <property type="entry name" value="SIS_dom_sf"/>
</dbReference>
<comment type="caution">
    <text evidence="6">The sequence shown here is derived from an EMBL/GenBank/DDBJ whole genome shotgun (WGS) entry which is preliminary data.</text>
</comment>
<keyword evidence="7" id="KW-1185">Reference proteome</keyword>
<feature type="domain" description="SIS" evidence="5">
    <location>
        <begin position="141"/>
        <end position="281"/>
    </location>
</feature>
<dbReference type="InterPro" id="IPR035472">
    <property type="entry name" value="RpiR-like_SIS"/>
</dbReference>
<keyword evidence="1" id="KW-0805">Transcription regulation</keyword>